<organism evidence="2 3">
    <name type="scientific">Corynebacterium matruchotii</name>
    <dbReference type="NCBI Taxonomy" id="43768"/>
    <lineage>
        <taxon>Bacteria</taxon>
        <taxon>Bacillati</taxon>
        <taxon>Actinomycetota</taxon>
        <taxon>Actinomycetes</taxon>
        <taxon>Mycobacteriales</taxon>
        <taxon>Corynebacteriaceae</taxon>
        <taxon>Corynebacterium</taxon>
    </lineage>
</organism>
<comment type="caution">
    <text evidence="2">The sequence shown here is derived from an EMBL/GenBank/DDBJ whole genome shotgun (WGS) entry which is preliminary data.</text>
</comment>
<dbReference type="Proteomes" id="UP000249886">
    <property type="component" value="Unassembled WGS sequence"/>
</dbReference>
<dbReference type="GeneID" id="84573505"/>
<feature type="transmembrane region" description="Helical" evidence="1">
    <location>
        <begin position="38"/>
        <end position="56"/>
    </location>
</feature>
<keyword evidence="1" id="KW-0812">Transmembrane</keyword>
<dbReference type="Pfam" id="PF11271">
    <property type="entry name" value="PorA"/>
    <property type="match status" value="1"/>
</dbReference>
<name>A0A6H9XQW2_9CORY</name>
<evidence type="ECO:0000256" key="1">
    <source>
        <dbReference type="SAM" id="Phobius"/>
    </source>
</evidence>
<keyword evidence="1" id="KW-1133">Transmembrane helix</keyword>
<dbReference type="EMBL" id="UARK01000001">
    <property type="protein sequence ID" value="SPW23651.1"/>
    <property type="molecule type" value="Genomic_DNA"/>
</dbReference>
<evidence type="ECO:0000313" key="2">
    <source>
        <dbReference type="EMBL" id="SPW23651.1"/>
    </source>
</evidence>
<dbReference type="InterPro" id="IPR021424">
    <property type="entry name" value="PorA"/>
</dbReference>
<protein>
    <submittedName>
        <fullName evidence="2">Putative integral membrane protein</fullName>
    </submittedName>
</protein>
<gene>
    <name evidence="2" type="ORF">NCTC10254_00008</name>
</gene>
<dbReference type="RefSeq" id="WP_005522596.1">
    <property type="nucleotide sequence ID" value="NZ_CAUSZY010000037.1"/>
</dbReference>
<keyword evidence="1" id="KW-0472">Membrane</keyword>
<evidence type="ECO:0000313" key="3">
    <source>
        <dbReference type="Proteomes" id="UP000249886"/>
    </source>
</evidence>
<dbReference type="AlphaFoldDB" id="A0A6H9XQW2"/>
<feature type="transmembrane region" description="Helical" evidence="1">
    <location>
        <begin position="389"/>
        <end position="411"/>
    </location>
</feature>
<reference evidence="2 3" key="1">
    <citation type="submission" date="2018-06" db="EMBL/GenBank/DDBJ databases">
        <authorList>
            <consortium name="Pathogen Informatics"/>
            <person name="Doyle S."/>
        </authorList>
    </citation>
    <scope>NUCLEOTIDE SEQUENCE [LARGE SCALE GENOMIC DNA]</scope>
    <source>
        <strain evidence="2 3">NCTC10254</strain>
    </source>
</reference>
<sequence>MGSDTSDKATADAAARAEATSTTAALGVDKKRKAKRRVPRATVVTIMSAIIAFIIAQNVPELVISTIKPLPINTTRTIQTEPAPTIFYDPSLTCSESDGNDCYITEATTQWTTVLNSTKGQVIDTKGKPMKNVAQLDVTQKLIRTDSQSPLVNITDKLHLLRGSAHPILLPTSQMEVTTGGFGVNFNTGTFARDGLQYFLPFNTERRSYSYFDVFAQAAFPLDYVRTERRGHNDLVPDSDVFVFHQQLPVMNLASAAARSFNHPDDISDAPGETIIESDLPQQQREQIGNMLLTGPESKFYPGGSDNSVTLAPFYTATRTLWVEASSGVIVDEQEEMHLFFAMDSADAEKTAQEGVNMYRTILHTSTTWNQETKDSAKAWAEPVVSIMYWLRFGAFVLKYLAGTLLIYGFWRYTQIVRRAENTSLTTPTAPPEPPASPKA</sequence>
<proteinExistence type="predicted"/>
<accession>A0A6H9XQW2</accession>